<keyword evidence="2" id="KW-1185">Reference proteome</keyword>
<comment type="caution">
    <text evidence="1">The sequence shown here is derived from an EMBL/GenBank/DDBJ whole genome shotgun (WGS) entry which is preliminary data.</text>
</comment>
<name>A0A0C2WBR3_9BACL</name>
<dbReference type="STRING" id="135826.KP77_04590"/>
<dbReference type="PATRIC" id="fig|135826.4.peg.459"/>
<dbReference type="RefSeq" id="WP_041121119.1">
    <property type="nucleotide sequence ID" value="NZ_JXRQ01000008.1"/>
</dbReference>
<protein>
    <submittedName>
        <fullName evidence="1">Uncharacterized protein</fullName>
    </submittedName>
</protein>
<dbReference type="EMBL" id="JXRQ01000008">
    <property type="protein sequence ID" value="KIL53483.1"/>
    <property type="molecule type" value="Genomic_DNA"/>
</dbReference>
<gene>
    <name evidence="1" type="ORF">KP77_04590</name>
</gene>
<evidence type="ECO:0000313" key="2">
    <source>
        <dbReference type="Proteomes" id="UP000031950"/>
    </source>
</evidence>
<dbReference type="Proteomes" id="UP000031950">
    <property type="component" value="Unassembled WGS sequence"/>
</dbReference>
<dbReference type="OrthoDB" id="2456308at2"/>
<accession>A0A0C2WBR3</accession>
<evidence type="ECO:0000313" key="1">
    <source>
        <dbReference type="EMBL" id="KIL53483.1"/>
    </source>
</evidence>
<organism evidence="1 2">
    <name type="scientific">Jeotgalibacillus alimentarius</name>
    <dbReference type="NCBI Taxonomy" id="135826"/>
    <lineage>
        <taxon>Bacteria</taxon>
        <taxon>Bacillati</taxon>
        <taxon>Bacillota</taxon>
        <taxon>Bacilli</taxon>
        <taxon>Bacillales</taxon>
        <taxon>Caryophanaceae</taxon>
        <taxon>Jeotgalibacillus</taxon>
    </lineage>
</organism>
<dbReference type="AlphaFoldDB" id="A0A0C2WBR3"/>
<sequence>MYREQDFEDLPAGSRISYDQFLFYLKQGREIEFDYQGATYFISHYAEGRALWVGELQLSDYFSVSDLSFLASAKIDDIPLSELLLQNKITINSVF</sequence>
<reference evidence="1 2" key="1">
    <citation type="submission" date="2015-01" db="EMBL/GenBank/DDBJ databases">
        <title>Genome sequence of Jeotgalibacillus alimentarius.</title>
        <authorList>
            <person name="Goh K.M."/>
            <person name="Chan K.-G."/>
            <person name="Yaakop A.S."/>
            <person name="Ee R."/>
            <person name="Gan H.M."/>
            <person name="Chan C.S."/>
        </authorList>
    </citation>
    <scope>NUCLEOTIDE SEQUENCE [LARGE SCALE GENOMIC DNA]</scope>
    <source>
        <strain evidence="1 2">YKJ-13</strain>
    </source>
</reference>
<proteinExistence type="predicted"/>